<evidence type="ECO:0000259" key="3">
    <source>
        <dbReference type="PROSITE" id="PS50887"/>
    </source>
</evidence>
<dbReference type="PROSITE" id="PS50113">
    <property type="entry name" value="PAC"/>
    <property type="match status" value="2"/>
</dbReference>
<dbReference type="SMART" id="SM00267">
    <property type="entry name" value="GGDEF"/>
    <property type="match status" value="1"/>
</dbReference>
<dbReference type="InterPro" id="IPR032710">
    <property type="entry name" value="NTF2-like_dom_sf"/>
</dbReference>
<dbReference type="InterPro" id="IPR029016">
    <property type="entry name" value="GAF-like_dom_sf"/>
</dbReference>
<proteinExistence type="predicted"/>
<dbReference type="SUPFAM" id="SSF55785">
    <property type="entry name" value="PYP-like sensor domain (PAS domain)"/>
    <property type="match status" value="2"/>
</dbReference>
<dbReference type="SUPFAM" id="SSF55073">
    <property type="entry name" value="Nucleotide cyclase"/>
    <property type="match status" value="1"/>
</dbReference>
<dbReference type="SMART" id="SM00091">
    <property type="entry name" value="PAS"/>
    <property type="match status" value="2"/>
</dbReference>
<evidence type="ECO:0000313" key="4">
    <source>
        <dbReference type="EMBL" id="MCQ4769353.1"/>
    </source>
</evidence>
<feature type="domain" description="PAS" evidence="1">
    <location>
        <begin position="157"/>
        <end position="237"/>
    </location>
</feature>
<name>A0AAW5JHL4_9FIRM</name>
<evidence type="ECO:0000259" key="1">
    <source>
        <dbReference type="PROSITE" id="PS50112"/>
    </source>
</evidence>
<dbReference type="InterPro" id="IPR035965">
    <property type="entry name" value="PAS-like_dom_sf"/>
</dbReference>
<comment type="caution">
    <text evidence="4">The sequence shown here is derived from an EMBL/GenBank/DDBJ whole genome shotgun (WGS) entry which is preliminary data.</text>
</comment>
<dbReference type="SUPFAM" id="SSF55781">
    <property type="entry name" value="GAF domain-like"/>
    <property type="match status" value="1"/>
</dbReference>
<feature type="domain" description="PAC" evidence="2">
    <location>
        <begin position="362"/>
        <end position="414"/>
    </location>
</feature>
<dbReference type="InterPro" id="IPR052155">
    <property type="entry name" value="Biofilm_reg_signaling"/>
</dbReference>
<dbReference type="SMART" id="SM00086">
    <property type="entry name" value="PAC"/>
    <property type="match status" value="2"/>
</dbReference>
<organism evidence="4 5">
    <name type="scientific">Intestinimonas massiliensis</name>
    <name type="common">ex Afouda et al. 2020</name>
    <dbReference type="NCBI Taxonomy" id="1673721"/>
    <lineage>
        <taxon>Bacteria</taxon>
        <taxon>Bacillati</taxon>
        <taxon>Bacillota</taxon>
        <taxon>Clostridia</taxon>
        <taxon>Eubacteriales</taxon>
        <taxon>Intestinimonas</taxon>
    </lineage>
</organism>
<dbReference type="InterPro" id="IPR001610">
    <property type="entry name" value="PAC"/>
</dbReference>
<dbReference type="InterPro" id="IPR029787">
    <property type="entry name" value="Nucleotide_cyclase"/>
</dbReference>
<dbReference type="GO" id="GO:0052621">
    <property type="term" value="F:diguanylate cyclase activity"/>
    <property type="evidence" value="ECO:0007669"/>
    <property type="project" value="UniProtKB-EC"/>
</dbReference>
<dbReference type="InterPro" id="IPR000014">
    <property type="entry name" value="PAS"/>
</dbReference>
<dbReference type="Pfam" id="PF08447">
    <property type="entry name" value="PAS_3"/>
    <property type="match status" value="2"/>
</dbReference>
<dbReference type="NCBIfam" id="TIGR00229">
    <property type="entry name" value="sensory_box"/>
    <property type="match status" value="2"/>
</dbReference>
<dbReference type="SUPFAM" id="SSF54427">
    <property type="entry name" value="NTF2-like"/>
    <property type="match status" value="1"/>
</dbReference>
<dbReference type="InterPro" id="IPR000160">
    <property type="entry name" value="GGDEF_dom"/>
</dbReference>
<dbReference type="AlphaFoldDB" id="A0AAW5JHL4"/>
<dbReference type="Gene3D" id="3.30.70.270">
    <property type="match status" value="1"/>
</dbReference>
<dbReference type="RefSeq" id="WP_256303143.1">
    <property type="nucleotide sequence ID" value="NZ_JANFYS010000003.1"/>
</dbReference>
<dbReference type="PANTHER" id="PTHR44757">
    <property type="entry name" value="DIGUANYLATE CYCLASE DGCP"/>
    <property type="match status" value="1"/>
</dbReference>
<dbReference type="NCBIfam" id="TIGR00254">
    <property type="entry name" value="GGDEF"/>
    <property type="match status" value="1"/>
</dbReference>
<reference evidence="4" key="1">
    <citation type="submission" date="2022-06" db="EMBL/GenBank/DDBJ databases">
        <title>Isolation of gut microbiota from human fecal samples.</title>
        <authorList>
            <person name="Pamer E.G."/>
            <person name="Barat B."/>
            <person name="Waligurski E."/>
            <person name="Medina S."/>
            <person name="Paddock L."/>
            <person name="Mostad J."/>
        </authorList>
    </citation>
    <scope>NUCLEOTIDE SEQUENCE</scope>
    <source>
        <strain evidence="4">DFI.9.91</strain>
    </source>
</reference>
<feature type="domain" description="GGDEF" evidence="3">
    <location>
        <begin position="445"/>
        <end position="578"/>
    </location>
</feature>
<dbReference type="CDD" id="cd00130">
    <property type="entry name" value="PAS"/>
    <property type="match status" value="2"/>
</dbReference>
<dbReference type="InterPro" id="IPR013655">
    <property type="entry name" value="PAS_fold_3"/>
</dbReference>
<dbReference type="PANTHER" id="PTHR44757:SF2">
    <property type="entry name" value="BIOFILM ARCHITECTURE MAINTENANCE PROTEIN MBAA"/>
    <property type="match status" value="1"/>
</dbReference>
<dbReference type="EC" id="2.7.7.65" evidence="4"/>
<accession>A0AAW5JHL4</accession>
<dbReference type="InterPro" id="IPR000700">
    <property type="entry name" value="PAS-assoc_C"/>
</dbReference>
<gene>
    <name evidence="4" type="ORF">NE579_02585</name>
</gene>
<dbReference type="InterPro" id="IPR043128">
    <property type="entry name" value="Rev_trsase/Diguanyl_cyclase"/>
</dbReference>
<dbReference type="Pfam" id="PF00990">
    <property type="entry name" value="GGDEF"/>
    <property type="match status" value="1"/>
</dbReference>
<dbReference type="PROSITE" id="PS50887">
    <property type="entry name" value="GGDEF"/>
    <property type="match status" value="1"/>
</dbReference>
<feature type="domain" description="PAC" evidence="2">
    <location>
        <begin position="234"/>
        <end position="285"/>
    </location>
</feature>
<dbReference type="Gene3D" id="3.30.450.40">
    <property type="match status" value="1"/>
</dbReference>
<evidence type="ECO:0000313" key="5">
    <source>
        <dbReference type="Proteomes" id="UP001204562"/>
    </source>
</evidence>
<dbReference type="Gene3D" id="3.30.450.20">
    <property type="entry name" value="PAS domain"/>
    <property type="match status" value="2"/>
</dbReference>
<keyword evidence="4" id="KW-0808">Transferase</keyword>
<evidence type="ECO:0000259" key="2">
    <source>
        <dbReference type="PROSITE" id="PS50113"/>
    </source>
</evidence>
<keyword evidence="4" id="KW-0548">Nucleotidyltransferase</keyword>
<protein>
    <submittedName>
        <fullName evidence="4">Diguanylate cyclase</fullName>
        <ecNumber evidence="4">2.7.7.65</ecNumber>
    </submittedName>
</protein>
<dbReference type="PROSITE" id="PS50112">
    <property type="entry name" value="PAS"/>
    <property type="match status" value="1"/>
</dbReference>
<dbReference type="EMBL" id="JANFYS010000003">
    <property type="protein sequence ID" value="MCQ4769353.1"/>
    <property type="molecule type" value="Genomic_DNA"/>
</dbReference>
<sequence length="787" mass="88754">MERTQAVEFIIRLEQTYLEQRDMKALLAAMAPGVTWIGSGRGEVCCGKQEARRLLEQDLAEYGGAFSITERWQEAEPLPGEGWLIYGGFRAEPGDPFAGLAELDLRFSAVCTETEDGLQLCHIHLSQPDFDQRPGRLYVLQDSRARTEEFRQRAAESQRELLDVMENLPGGVLRCRDDRGFTILQMSSGFLDMVGYRQTELEEQYHNRLIDLIHPDDRENVRKNFRAPVINSTVEQEYRLICRDGHPLWVLDRSRLVRSPGGAPVFNTMLMDITERKQAQEALRLSLERHQIIMDQTNDIIFEWNIVQDTLSFSNNWQKKFGYAPIRREISTRIPSSKDVHPDDMPAFRQLLKAASAGAPYSSAEFRIRSWDGRYLWCRIRATTQFDSEGRPIKAVGVITDIDAEKKHEQRLLEQAQKDSLTGLLNQSAARSRAAELIEGRRPEEIQALMILDLDNFKNVNDQYGHLCGDAVLTDLAACLKRQFRGSDVIGRIGGDEFAVFLSSLSQASDAGVKAGEILAAIAALPLEGAPDLQLSCSVGIALCPADGADYQRLYQCADLALYQAKSQGKACFAYYSQELEDGPGRSGRSRSAVSSPIDSDSVCDVTEQLARYAFRMLYDAGTTEAAILQMLEVVGRAYDVSRVYIFENSADDTLCYNTFEWCGEGVSSERENLQGLSYQEDLGDYQSNFDANGIFYCRDISTLHPDLYAVLAPQGICSMLQCAILDDGRFKGYVGFDECRANRYWTQEQIESLTLVARVLSTFLVKQRLREHVQALEQRLAQEKEQ</sequence>
<dbReference type="Proteomes" id="UP001204562">
    <property type="component" value="Unassembled WGS sequence"/>
</dbReference>
<dbReference type="CDD" id="cd01949">
    <property type="entry name" value="GGDEF"/>
    <property type="match status" value="1"/>
</dbReference>